<accession>A0A239S777</accession>
<evidence type="ECO:0000313" key="2">
    <source>
        <dbReference type="EMBL" id="SNU81287.1"/>
    </source>
</evidence>
<protein>
    <submittedName>
        <fullName evidence="2">Uncharacterized protein</fullName>
    </submittedName>
</protein>
<dbReference type="OrthoDB" id="8937167at2"/>
<dbReference type="EMBL" id="LT906435">
    <property type="protein sequence ID" value="SNU81287.1"/>
    <property type="molecule type" value="Genomic_DNA"/>
</dbReference>
<keyword evidence="3" id="KW-1185">Reference proteome</keyword>
<evidence type="ECO:0000256" key="1">
    <source>
        <dbReference type="SAM" id="MobiDB-lite"/>
    </source>
</evidence>
<feature type="region of interest" description="Disordered" evidence="1">
    <location>
        <begin position="306"/>
        <end position="353"/>
    </location>
</feature>
<gene>
    <name evidence="2" type="ORF">SAMEA4530655_00378</name>
</gene>
<dbReference type="STRING" id="93222.NA29_06195"/>
<feature type="region of interest" description="Disordered" evidence="1">
    <location>
        <begin position="672"/>
        <end position="747"/>
    </location>
</feature>
<reference evidence="2 3" key="1">
    <citation type="submission" date="2017-06" db="EMBL/GenBank/DDBJ databases">
        <authorList>
            <consortium name="Pathogen Informatics"/>
        </authorList>
    </citation>
    <scope>NUCLEOTIDE SEQUENCE [LARGE SCALE GENOMIC DNA]</scope>
    <source>
        <strain evidence="2 3">NCTC13161</strain>
    </source>
</reference>
<evidence type="ECO:0000313" key="3">
    <source>
        <dbReference type="Proteomes" id="UP000215126"/>
    </source>
</evidence>
<dbReference type="Proteomes" id="UP000215126">
    <property type="component" value="Chromosome 1"/>
</dbReference>
<dbReference type="RefSeq" id="WP_039395124.1">
    <property type="nucleotide sequence ID" value="NZ_CP010431.2"/>
</dbReference>
<dbReference type="KEGG" id="pspu:NA29_06195"/>
<feature type="compositionally biased region" description="Low complexity" evidence="1">
    <location>
        <begin position="699"/>
        <end position="716"/>
    </location>
</feature>
<dbReference type="GeneID" id="88093076"/>
<organism evidence="2 3">
    <name type="scientific">Pandoraea sputorum</name>
    <dbReference type="NCBI Taxonomy" id="93222"/>
    <lineage>
        <taxon>Bacteria</taxon>
        <taxon>Pseudomonadati</taxon>
        <taxon>Pseudomonadota</taxon>
        <taxon>Betaproteobacteria</taxon>
        <taxon>Burkholderiales</taxon>
        <taxon>Burkholderiaceae</taxon>
        <taxon>Pandoraea</taxon>
    </lineage>
</organism>
<proteinExistence type="predicted"/>
<sequence length="747" mass="80412">MSHVPHHRAIGSAPCYRLSPAANRRQSSRFGAHEFPRHFRGTHASPRAHAAVANGPCRNAQAKASSIGHWQTAFALTVVANLVPLALAGPRLPFSRDEQRPRDDAADDAAPHAHDIAAITGDHVQRVPVQHPTALKADYSLPQLMRALGASSAPFQNLGRAINEMHVLVAGQELDPETLETVKDVGSFIDMVTALIPSVQNARLGGHVAQAAAEAAEGKPTNAERIGALIQMSDPRALGASMPVQAGAPSADLVSSAWLLAERSGPTHELHDVHDVEQANDDGGVEPNVEDDVIAAAAADARAEANIDAQDGKPVSAVNADSPAGDPLDPLDPPVDTPETSRNGQPARLPEHRIDGERDHLRGYEQALPPGAPPDAARPQLFTVDTRHYLGGEAGFYRLSATPQVNHWLADAPRGTRAQVPVTYDPQTGRWQAQAPLRLCGGGCGPSRESTPDSVAMSRNQIADAIRHIPDRDIRDAIQLAYRDLSHLHLMRTNREDLRAFRDNSIVGHRKILVPQLMRLDPYATLFEQQREAAEITAIHYDSYVDTGVYDLSPEAFCQENAEILFHYLLARGVPSHHIRIMTIQPKSQPAHVMVLYTESDQFIDLLDLSTPQPPVQGYVDGISAERFTAALFLTRDVTVLLDPWSRIKASSFVDSDSIEEMMHELDIALADTGHRPGNPFRVSLTRPYPAPRDRALARRPSPRGSRVSQGSKGSQGSQGSGGSQGSKDSGGDGSGESGGSEASTAT</sequence>
<name>A0A239S777_9BURK</name>
<dbReference type="AlphaFoldDB" id="A0A239S777"/>